<organismHost>
    <name type="scientific">Alopecurus aequalis</name>
    <dbReference type="NCBI Taxonomy" id="114194"/>
</organismHost>
<comment type="function">
    <text evidence="8">Probable component of the transcriptional machinery present in the inner capsid. Displays dsRNA binding activity and may play an important role in the sorting of viral RNA and virion assembly. Together with the RNA-directed RNA polymerase P1 and capping enzyme P5, forms an transcriptional complex positioned near the channels situated at each of the five-fold vertices of the core.</text>
</comment>
<organismHost>
    <name type="scientific">Nephotettix cincticeps</name>
    <name type="common">Green rice leafhopper</name>
    <name type="synonym">Selenocephalus cincticeps</name>
    <dbReference type="NCBI Taxonomy" id="94400"/>
</organismHost>
<organismHost>
    <name type="scientific">Echinochloa crus-galli</name>
    <name type="common">Barnyard grass</name>
    <name type="synonym">Panicum crus-galli</name>
    <dbReference type="NCBI Taxonomy" id="90397"/>
</organismHost>
<evidence type="ECO:0000313" key="9">
    <source>
        <dbReference type="EMBL" id="AAP57308.1"/>
    </source>
</evidence>
<dbReference type="GO" id="GO:0030430">
    <property type="term" value="C:host cell cytoplasm"/>
    <property type="evidence" value="ECO:0007669"/>
    <property type="project" value="UniProtKB-SubCell"/>
</dbReference>
<comment type="subcellular location">
    <subcellularLocation>
        <location evidence="1">Host cytoplasm</location>
    </subcellularLocation>
    <subcellularLocation>
        <location evidence="2">Virion</location>
    </subcellularLocation>
</comment>
<evidence type="ECO:0000256" key="4">
    <source>
        <dbReference type="ARBA" id="ARBA00016841"/>
    </source>
</evidence>
<keyword evidence="7" id="KW-1035">Host cytoplasm</keyword>
<accession>Q7TF58</accession>
<organismHost>
    <name type="scientific">Paspalum</name>
    <dbReference type="NCBI Taxonomy" id="147271"/>
</organismHost>
<organism evidence="9">
    <name type="scientific">Rice dwarf virus</name>
    <name type="common">RDV</name>
    <dbReference type="NCBI Taxonomy" id="10991"/>
    <lineage>
        <taxon>Viruses</taxon>
        <taxon>Riboviria</taxon>
        <taxon>Orthornavirae</taxon>
        <taxon>Duplornaviricota</taxon>
        <taxon>Resentoviricetes</taxon>
        <taxon>Reovirales</taxon>
        <taxon>Sedoreoviridae</taxon>
        <taxon>Phytoreovirus</taxon>
        <taxon>Phytoreovirus alphaoryzae</taxon>
    </lineage>
</organism>
<evidence type="ECO:0000256" key="5">
    <source>
        <dbReference type="ARBA" id="ARBA00022844"/>
    </source>
</evidence>
<keyword evidence="5" id="KW-0946">Virion</keyword>
<dbReference type="Pfam" id="PF07236">
    <property type="entry name" value="Phytoreo_S7"/>
    <property type="match status" value="1"/>
</dbReference>
<dbReference type="GO" id="GO:0003723">
    <property type="term" value="F:RNA binding"/>
    <property type="evidence" value="ECO:0007669"/>
    <property type="project" value="UniProtKB-KW"/>
</dbReference>
<evidence type="ECO:0000256" key="2">
    <source>
        <dbReference type="ARBA" id="ARBA00004328"/>
    </source>
</evidence>
<organismHost>
    <name type="scientific">Oryza sativa</name>
    <name type="common">Rice</name>
    <dbReference type="NCBI Taxonomy" id="4530"/>
</organismHost>
<dbReference type="InterPro" id="IPR009873">
    <property type="entry name" value="Phytoreo_S7"/>
</dbReference>
<proteinExistence type="evidence at transcript level"/>
<evidence type="ECO:0000256" key="8">
    <source>
        <dbReference type="ARBA" id="ARBA00025424"/>
    </source>
</evidence>
<protein>
    <recommendedName>
        <fullName evidence="4">Protein P7</fullName>
    </recommendedName>
</protein>
<keyword evidence="6" id="KW-0694">RNA-binding</keyword>
<reference evidence="9" key="1">
    <citation type="submission" date="2003-05" db="EMBL/GenBank/DDBJ databases">
        <title>Rice dwarf virus core protein S7 cDNA.</title>
        <authorList>
            <person name="Ma Z."/>
            <person name="Yang H."/>
            <person name="Tien P."/>
        </authorList>
    </citation>
    <scope>NUCLEOTIDE SEQUENCE</scope>
</reference>
<evidence type="ECO:0000256" key="1">
    <source>
        <dbReference type="ARBA" id="ARBA00004192"/>
    </source>
</evidence>
<name>Q7TF58_RDV</name>
<evidence type="ECO:0000256" key="6">
    <source>
        <dbReference type="ARBA" id="ARBA00022884"/>
    </source>
</evidence>
<sequence length="506" mass="55194">MSAIVGLCLLSEKVVLSRSLTDEVSKLYKLNRGNVKEPRKYATERMSTQSKPVALQVPVSTIILDYKDEDFIKQNPTYSAMDIIGSPSNTAPQTAFQSIMPSLSALFNTPFIQGAFRHRIISSMGPEISYLVMVIGPPSGFMDTPSVSSAQSSVHTVSNADVDLNDIIAINSTMAKSTKLVSASTLQAMLVNDVYDRCMDLGGILLSQALPFFRNYVNVQSKGSLPPAVAACLNTPIKELFSMGSGKREPLALEFRKDNEGQCLGIVLPKGHEGDTLSSRYPAVFINESEPFSDEERSELSKLKRTDPDAYEKLYSETISKHVSDGSYGNRVIISHKMSRLSNGGVKIIGRFKISDFNTVKKNLSSRPGEVDSAKEQWEALSGNGLVTDSNTSMLHDKILDTITSNKPGVVLRDGNKKSDNIVVCFKNGFPNKKHSLPQLTKNGISVVSLDELTDAGILVESTGPDRVRRSPKALANKLSSFKGRKVTLDVDNMSTEALIQKLSTL</sequence>
<dbReference type="EMBL" id="AY305383">
    <property type="protein sequence ID" value="AAP57308.1"/>
    <property type="molecule type" value="mRNA"/>
</dbReference>
<evidence type="ECO:0000256" key="3">
    <source>
        <dbReference type="ARBA" id="ARBA00006424"/>
    </source>
</evidence>
<dbReference type="GO" id="GO:0044423">
    <property type="term" value="C:virion component"/>
    <property type="evidence" value="ECO:0007669"/>
    <property type="project" value="UniProtKB-KW"/>
</dbReference>
<comment type="similarity">
    <text evidence="3">Belongs to the phytoreovirus protein P7 family.</text>
</comment>
<evidence type="ECO:0000256" key="7">
    <source>
        <dbReference type="ARBA" id="ARBA00023200"/>
    </source>
</evidence>